<sequence>MEYAEANKNRLLVKYEVQSVPNKHRAPLIVLFFHPRKDFN</sequence>
<protein>
    <submittedName>
        <fullName evidence="1">Uncharacterized protein</fullName>
    </submittedName>
</protein>
<name>A0A2P2N503_RHIMU</name>
<dbReference type="AlphaFoldDB" id="A0A2P2N503"/>
<reference evidence="1" key="1">
    <citation type="submission" date="2018-02" db="EMBL/GenBank/DDBJ databases">
        <title>Rhizophora mucronata_Transcriptome.</title>
        <authorList>
            <person name="Meera S.P."/>
            <person name="Sreeshan A."/>
            <person name="Augustine A."/>
        </authorList>
    </citation>
    <scope>NUCLEOTIDE SEQUENCE</scope>
    <source>
        <tissue evidence="1">Leaf</tissue>
    </source>
</reference>
<proteinExistence type="predicted"/>
<evidence type="ECO:0000313" key="1">
    <source>
        <dbReference type="EMBL" id="MBX37540.1"/>
    </source>
</evidence>
<organism evidence="1">
    <name type="scientific">Rhizophora mucronata</name>
    <name type="common">Asiatic mangrove</name>
    <dbReference type="NCBI Taxonomy" id="61149"/>
    <lineage>
        <taxon>Eukaryota</taxon>
        <taxon>Viridiplantae</taxon>
        <taxon>Streptophyta</taxon>
        <taxon>Embryophyta</taxon>
        <taxon>Tracheophyta</taxon>
        <taxon>Spermatophyta</taxon>
        <taxon>Magnoliopsida</taxon>
        <taxon>eudicotyledons</taxon>
        <taxon>Gunneridae</taxon>
        <taxon>Pentapetalae</taxon>
        <taxon>rosids</taxon>
        <taxon>fabids</taxon>
        <taxon>Malpighiales</taxon>
        <taxon>Rhizophoraceae</taxon>
        <taxon>Rhizophora</taxon>
    </lineage>
</organism>
<dbReference type="EMBL" id="GGEC01057056">
    <property type="protein sequence ID" value="MBX37540.1"/>
    <property type="molecule type" value="Transcribed_RNA"/>
</dbReference>
<accession>A0A2P2N503</accession>